<dbReference type="SMART" id="SM00044">
    <property type="entry name" value="CYCc"/>
    <property type="match status" value="1"/>
</dbReference>
<dbReference type="InterPro" id="IPR050697">
    <property type="entry name" value="Adenylyl/Guanylyl_Cyclase_3/4"/>
</dbReference>
<dbReference type="InterPro" id="IPR032675">
    <property type="entry name" value="LRR_dom_sf"/>
</dbReference>
<keyword evidence="5" id="KW-1185">Reference proteome</keyword>
<dbReference type="GO" id="GO:0005930">
    <property type="term" value="C:axoneme"/>
    <property type="evidence" value="ECO:0007669"/>
    <property type="project" value="UniProtKB-SubCell"/>
</dbReference>
<reference evidence="4 5" key="1">
    <citation type="journal article" date="2024" name="Nat. Commun.">
        <title>Phylogenomics reveals the evolutionary origins of lichenization in chlorophyte algae.</title>
        <authorList>
            <person name="Puginier C."/>
            <person name="Libourel C."/>
            <person name="Otte J."/>
            <person name="Skaloud P."/>
            <person name="Haon M."/>
            <person name="Grisel S."/>
            <person name="Petersen M."/>
            <person name="Berrin J.G."/>
            <person name="Delaux P.M."/>
            <person name="Dal Grande F."/>
            <person name="Keller J."/>
        </authorList>
    </citation>
    <scope>NUCLEOTIDE SEQUENCE [LARGE SCALE GENOMIC DNA]</scope>
    <source>
        <strain evidence="4 5">SAG 2523</strain>
    </source>
</reference>
<organism evidence="4 5">
    <name type="scientific">Apatococcus fuscideae</name>
    <dbReference type="NCBI Taxonomy" id="2026836"/>
    <lineage>
        <taxon>Eukaryota</taxon>
        <taxon>Viridiplantae</taxon>
        <taxon>Chlorophyta</taxon>
        <taxon>core chlorophytes</taxon>
        <taxon>Trebouxiophyceae</taxon>
        <taxon>Chlorellales</taxon>
        <taxon>Chlorellaceae</taxon>
        <taxon>Apatococcus</taxon>
    </lineage>
</organism>
<dbReference type="PANTHER" id="PTHR43081">
    <property type="entry name" value="ADENYLATE CYCLASE, TERMINAL-DIFFERENTIATION SPECIFIC-RELATED"/>
    <property type="match status" value="1"/>
</dbReference>
<dbReference type="Gene3D" id="3.80.10.10">
    <property type="entry name" value="Ribonuclease Inhibitor"/>
    <property type="match status" value="1"/>
</dbReference>
<dbReference type="GO" id="GO:0035556">
    <property type="term" value="P:intracellular signal transduction"/>
    <property type="evidence" value="ECO:0007669"/>
    <property type="project" value="InterPro"/>
</dbReference>
<evidence type="ECO:0000256" key="1">
    <source>
        <dbReference type="ARBA" id="ARBA00004430"/>
    </source>
</evidence>
<proteinExistence type="predicted"/>
<dbReference type="InterPro" id="IPR001054">
    <property type="entry name" value="A/G_cyclase"/>
</dbReference>
<dbReference type="Gene3D" id="3.30.70.1230">
    <property type="entry name" value="Nucleotide cyclase"/>
    <property type="match status" value="2"/>
</dbReference>
<dbReference type="SUPFAM" id="SSF52058">
    <property type="entry name" value="L domain-like"/>
    <property type="match status" value="1"/>
</dbReference>
<gene>
    <name evidence="4" type="ORF">WJX84_007294</name>
</gene>
<dbReference type="AlphaFoldDB" id="A0AAW1SKS9"/>
<comment type="caution">
    <text evidence="4">The sequence shown here is derived from an EMBL/GenBank/DDBJ whole genome shotgun (WGS) entry which is preliminary data.</text>
</comment>
<dbReference type="Pfam" id="PF00211">
    <property type="entry name" value="Guanylate_cyc"/>
    <property type="match status" value="1"/>
</dbReference>
<feature type="domain" description="Guanylate cyclase" evidence="3">
    <location>
        <begin position="275"/>
        <end position="387"/>
    </location>
</feature>
<dbReference type="Proteomes" id="UP001485043">
    <property type="component" value="Unassembled WGS sequence"/>
</dbReference>
<dbReference type="PROSITE" id="PS50125">
    <property type="entry name" value="GUANYLATE_CYCLASE_2"/>
    <property type="match status" value="1"/>
</dbReference>
<evidence type="ECO:0000313" key="5">
    <source>
        <dbReference type="Proteomes" id="UP001485043"/>
    </source>
</evidence>
<dbReference type="PANTHER" id="PTHR43081:SF1">
    <property type="entry name" value="ADENYLATE CYCLASE, TERMINAL-DIFFERENTIATION SPECIFIC"/>
    <property type="match status" value="1"/>
</dbReference>
<feature type="non-terminal residue" evidence="4">
    <location>
        <position position="1"/>
    </location>
</feature>
<evidence type="ECO:0000259" key="3">
    <source>
        <dbReference type="PROSITE" id="PS50125"/>
    </source>
</evidence>
<dbReference type="EMBL" id="JALJOV010001553">
    <property type="protein sequence ID" value="KAK9846167.1"/>
    <property type="molecule type" value="Genomic_DNA"/>
</dbReference>
<feature type="compositionally biased region" description="Gly residues" evidence="2">
    <location>
        <begin position="175"/>
        <end position="184"/>
    </location>
</feature>
<protein>
    <recommendedName>
        <fullName evidence="3">Guanylate cyclase domain-containing protein</fullName>
    </recommendedName>
</protein>
<evidence type="ECO:0000256" key="2">
    <source>
        <dbReference type="SAM" id="MobiDB-lite"/>
    </source>
</evidence>
<dbReference type="GO" id="GO:0009190">
    <property type="term" value="P:cyclic nucleotide biosynthetic process"/>
    <property type="evidence" value="ECO:0007669"/>
    <property type="project" value="InterPro"/>
</dbReference>
<sequence length="779" mass="82483">FLQFCSAGLNSVTGIFLPGANLLGQLPDTLFDGLPDLQQLNLESNPNLTGAIPAAPSSISAKLQFFSVAGSSLSQCPVNQSSVFAFNASCYPSFISASPMALVPAQMGMQCPAVAFNRSGSNSNILLQVLQQVDPQVYQQLQALINASTISNSQQIGPPGGASPSLQGPPNSAPGGNGGMPGGPFGPASGTLVECVAAAAATTKSNGIQAWEVAVPATLGTLVLLAAFAAVIKFAPGVLDDMALLRMLNLKRGSPAGLMKPAAAQNLGLTPGEITLVITDLQGSTELWEWNSAVMDVANALHAQLARRLLKKYCGYEVLTEGDSFTLAFHDCLDAVGFTHHFQEALLGLDWPPELLLQPAAAVVSIETPVQCILFRGLRVRVGIHTGIPEQIVHHPAGGHLQYAGSIITEANAIANLGHGGQVLMSLQSRQSLASRISSSLGIRMARYMQRALRADAMPFTKTTLAAPQMSGQVSAVASFSGASTAMLVQPAASSHQGRLGEETLMRTLTGSGEGELMHQGSTALAAANDIGADRLHNKKKGRRKRNKADKDTAYVYVDMGVVSMDPPDIGGHEAGRGMLLGLQVQQLLAGSLVHRFSHFPPASHRSLVAPTFLDAPCAQLALIGSMPAASGRPHKGTYRVTLCFCKPDGMKERFSGHHAAAKEALMRFQSCVRTLLQLAGGMECQENMQGEFMLAFQDPRQAVEWALMLQEALLKLPMPQLEKKHRHALPAPPEPMEGPLYWHHKCKGSKSHECGNTAWADHNRGVSCDSPHGAMATR</sequence>
<comment type="subcellular location">
    <subcellularLocation>
        <location evidence="1">Cytoplasm</location>
        <location evidence="1">Cytoskeleton</location>
        <location evidence="1">Cilium axoneme</location>
    </subcellularLocation>
</comment>
<name>A0AAW1SKS9_9CHLO</name>
<accession>A0AAW1SKS9</accession>
<dbReference type="InterPro" id="IPR029787">
    <property type="entry name" value="Nucleotide_cyclase"/>
</dbReference>
<dbReference type="SUPFAM" id="SSF55073">
    <property type="entry name" value="Nucleotide cyclase"/>
    <property type="match status" value="2"/>
</dbReference>
<feature type="region of interest" description="Disordered" evidence="2">
    <location>
        <begin position="154"/>
        <end position="184"/>
    </location>
</feature>
<evidence type="ECO:0000313" key="4">
    <source>
        <dbReference type="EMBL" id="KAK9846167.1"/>
    </source>
</evidence>